<dbReference type="PANTHER" id="PTHR30050:SF2">
    <property type="entry name" value="CHROMOSOMAL REPLICATION INITIATOR PROTEIN DNAA"/>
    <property type="match status" value="1"/>
</dbReference>
<keyword evidence="5 8" id="KW-0067">ATP-binding</keyword>
<reference evidence="14 15" key="1">
    <citation type="journal article" date="2016" name="Nat. Commun.">
        <title>Thousands of microbial genomes shed light on interconnected biogeochemical processes in an aquifer system.</title>
        <authorList>
            <person name="Anantharaman K."/>
            <person name="Brown C.T."/>
            <person name="Hug L.A."/>
            <person name="Sharon I."/>
            <person name="Castelle C.J."/>
            <person name="Probst A.J."/>
            <person name="Thomas B.C."/>
            <person name="Singh A."/>
            <person name="Wilkins M.J."/>
            <person name="Karaoz U."/>
            <person name="Brodie E.L."/>
            <person name="Williams K.H."/>
            <person name="Hubbard S.S."/>
            <person name="Banfield J.F."/>
        </authorList>
    </citation>
    <scope>NUCLEOTIDE SEQUENCE [LARGE SCALE GENOMIC DNA]</scope>
</reference>
<dbReference type="Gene3D" id="3.40.50.300">
    <property type="entry name" value="P-loop containing nucleotide triphosphate hydrolases"/>
    <property type="match status" value="1"/>
</dbReference>
<evidence type="ECO:0000256" key="7">
    <source>
        <dbReference type="ARBA" id="ARBA00023125"/>
    </source>
</evidence>
<dbReference type="GO" id="GO:0005737">
    <property type="term" value="C:cytoplasm"/>
    <property type="evidence" value="ECO:0007669"/>
    <property type="project" value="UniProtKB-SubCell"/>
</dbReference>
<dbReference type="AlphaFoldDB" id="A0A1G2QE61"/>
<dbReference type="GO" id="GO:0006270">
    <property type="term" value="P:DNA replication initiation"/>
    <property type="evidence" value="ECO:0007669"/>
    <property type="project" value="UniProtKB-UniRule"/>
</dbReference>
<accession>A0A1G2QE61</accession>
<dbReference type="SMART" id="SM00760">
    <property type="entry name" value="Bac_DnaA_C"/>
    <property type="match status" value="1"/>
</dbReference>
<dbReference type="NCBIfam" id="TIGR00362">
    <property type="entry name" value="DnaA"/>
    <property type="match status" value="1"/>
</dbReference>
<evidence type="ECO:0000256" key="10">
    <source>
        <dbReference type="RuleBase" id="RU000577"/>
    </source>
</evidence>
<keyword evidence="2 8" id="KW-0963">Cytoplasm</keyword>
<dbReference type="Gene3D" id="1.10.1750.10">
    <property type="match status" value="1"/>
</dbReference>
<evidence type="ECO:0000259" key="13">
    <source>
        <dbReference type="SMART" id="SM00760"/>
    </source>
</evidence>
<dbReference type="GO" id="GO:0003688">
    <property type="term" value="F:DNA replication origin binding"/>
    <property type="evidence" value="ECO:0007669"/>
    <property type="project" value="UniProtKB-UniRule"/>
</dbReference>
<protein>
    <recommendedName>
        <fullName evidence="8 9">Chromosomal replication initiator protein DnaA</fullName>
    </recommendedName>
</protein>
<comment type="function">
    <text evidence="8 10">Plays an essential role in the initiation and regulation of chromosomal replication. ATP-DnaA binds to the origin of replication (oriC) to initiate formation of the DNA replication initiation complex once per cell cycle. Binds the DnaA box (a 9 base pair repeat at the origin) and separates the double-stranded (ds)DNA. Forms a right-handed helical filament on oriC DNA; dsDNA binds to the exterior of the filament while single-stranded (ss)DNA is stabiized in the filament's interior. The ATP-DnaA-oriC complex binds and stabilizes one strand of the AT-rich DNA unwinding element (DUE), permitting loading of DNA polymerase. After initiation quickly degrades to an ADP-DnaA complex that is not apt for DNA replication. Binds acidic phospholipids.</text>
</comment>
<comment type="similarity">
    <text evidence="1 8 11">Belongs to the DnaA family.</text>
</comment>
<dbReference type="GO" id="GO:0006275">
    <property type="term" value="P:regulation of DNA replication"/>
    <property type="evidence" value="ECO:0007669"/>
    <property type="project" value="UniProtKB-UniRule"/>
</dbReference>
<dbReference type="GO" id="GO:0005886">
    <property type="term" value="C:plasma membrane"/>
    <property type="evidence" value="ECO:0007669"/>
    <property type="project" value="TreeGrafter"/>
</dbReference>
<evidence type="ECO:0000256" key="9">
    <source>
        <dbReference type="NCBIfam" id="TIGR00362"/>
    </source>
</evidence>
<evidence type="ECO:0000256" key="3">
    <source>
        <dbReference type="ARBA" id="ARBA00022705"/>
    </source>
</evidence>
<feature type="region of interest" description="Domain I, interacts with DnaA modulators" evidence="8">
    <location>
        <begin position="1"/>
        <end position="88"/>
    </location>
</feature>
<dbReference type="InterPro" id="IPR013317">
    <property type="entry name" value="DnaA_dom"/>
</dbReference>
<dbReference type="InterPro" id="IPR024633">
    <property type="entry name" value="DnaA_N_dom"/>
</dbReference>
<dbReference type="Pfam" id="PF11638">
    <property type="entry name" value="DnaA_N"/>
    <property type="match status" value="1"/>
</dbReference>
<dbReference type="InterPro" id="IPR001957">
    <property type="entry name" value="Chromosome_initiator_DnaA"/>
</dbReference>
<evidence type="ECO:0000256" key="4">
    <source>
        <dbReference type="ARBA" id="ARBA00022741"/>
    </source>
</evidence>
<evidence type="ECO:0000256" key="5">
    <source>
        <dbReference type="ARBA" id="ARBA00022840"/>
    </source>
</evidence>
<keyword evidence="4 8" id="KW-0547">Nucleotide-binding</keyword>
<dbReference type="Gene3D" id="3.30.300.180">
    <property type="match status" value="1"/>
</dbReference>
<comment type="caution">
    <text evidence="8">Lacks conserved residue(s) required for the propagation of feature annotation.</text>
</comment>
<evidence type="ECO:0000256" key="8">
    <source>
        <dbReference type="HAMAP-Rule" id="MF_00377"/>
    </source>
</evidence>
<dbReference type="SUPFAM" id="SSF48295">
    <property type="entry name" value="TrpR-like"/>
    <property type="match status" value="1"/>
</dbReference>
<dbReference type="CDD" id="cd00009">
    <property type="entry name" value="AAA"/>
    <property type="match status" value="1"/>
</dbReference>
<evidence type="ECO:0000256" key="6">
    <source>
        <dbReference type="ARBA" id="ARBA00023121"/>
    </source>
</evidence>
<comment type="subunit">
    <text evidence="8">Oligomerizes as a right-handed, spiral filament on DNA at oriC.</text>
</comment>
<feature type="region of interest" description="Domain IV, binds dsDNA" evidence="8">
    <location>
        <begin position="334"/>
        <end position="454"/>
    </location>
</feature>
<dbReference type="GO" id="GO:0005524">
    <property type="term" value="F:ATP binding"/>
    <property type="evidence" value="ECO:0007669"/>
    <property type="project" value="UniProtKB-UniRule"/>
</dbReference>
<keyword evidence="6 8" id="KW-0446">Lipid-binding</keyword>
<dbReference type="PANTHER" id="PTHR30050">
    <property type="entry name" value="CHROMOSOMAL REPLICATION INITIATOR PROTEIN DNAA"/>
    <property type="match status" value="1"/>
</dbReference>
<proteinExistence type="inferred from homology"/>
<dbReference type="InterPro" id="IPR038454">
    <property type="entry name" value="DnaA_N_sf"/>
</dbReference>
<dbReference type="EMBL" id="MHTJ01000002">
    <property type="protein sequence ID" value="OHA58895.1"/>
    <property type="molecule type" value="Genomic_DNA"/>
</dbReference>
<dbReference type="Gene3D" id="1.10.8.60">
    <property type="match status" value="1"/>
</dbReference>
<feature type="binding site" evidence="8">
    <location>
        <position position="163"/>
    </location>
    <ligand>
        <name>ATP</name>
        <dbReference type="ChEBI" id="CHEBI:30616"/>
    </ligand>
</feature>
<evidence type="ECO:0000256" key="11">
    <source>
        <dbReference type="RuleBase" id="RU004227"/>
    </source>
</evidence>
<dbReference type="Pfam" id="PF00308">
    <property type="entry name" value="Bac_DnaA"/>
    <property type="match status" value="1"/>
</dbReference>
<dbReference type="FunFam" id="3.40.50.300:FF:000668">
    <property type="entry name" value="Chromosomal replication initiator protein DnaA"/>
    <property type="match status" value="1"/>
</dbReference>
<gene>
    <name evidence="8" type="primary">dnaA</name>
    <name evidence="14" type="ORF">A2571_00745</name>
</gene>
<keyword evidence="3 8" id="KW-0235">DNA replication</keyword>
<feature type="binding site" evidence="8">
    <location>
        <position position="165"/>
    </location>
    <ligand>
        <name>ATP</name>
        <dbReference type="ChEBI" id="CHEBI:30616"/>
    </ligand>
</feature>
<feature type="binding site" evidence="8">
    <location>
        <position position="164"/>
    </location>
    <ligand>
        <name>ATP</name>
        <dbReference type="ChEBI" id="CHEBI:30616"/>
    </ligand>
</feature>
<comment type="subcellular location">
    <subcellularLocation>
        <location evidence="8">Cytoplasm</location>
    </subcellularLocation>
</comment>
<organism evidence="14 15">
    <name type="scientific">Candidatus Vogelbacteria bacterium RIFOXYD1_FULL_44_32</name>
    <dbReference type="NCBI Taxonomy" id="1802438"/>
    <lineage>
        <taxon>Bacteria</taxon>
        <taxon>Candidatus Vogeliibacteriota</taxon>
    </lineage>
</organism>
<dbReference type="SUPFAM" id="SSF52540">
    <property type="entry name" value="P-loop containing nucleoside triphosphate hydrolases"/>
    <property type="match status" value="1"/>
</dbReference>
<dbReference type="InterPro" id="IPR020591">
    <property type="entry name" value="Chromosome_initiator_DnaA-like"/>
</dbReference>
<dbReference type="InterPro" id="IPR027417">
    <property type="entry name" value="P-loop_NTPase"/>
</dbReference>
<dbReference type="CDD" id="cd06571">
    <property type="entry name" value="Bac_DnaA_C"/>
    <property type="match status" value="1"/>
</dbReference>
<dbReference type="HAMAP" id="MF_00377">
    <property type="entry name" value="DnaA_bact"/>
    <property type="match status" value="1"/>
</dbReference>
<dbReference type="PRINTS" id="PR00051">
    <property type="entry name" value="DNAA"/>
</dbReference>
<dbReference type="InterPro" id="IPR013159">
    <property type="entry name" value="DnaA_C"/>
</dbReference>
<comment type="caution">
    <text evidence="14">The sequence shown here is derived from an EMBL/GenBank/DDBJ whole genome shotgun (WGS) entry which is preliminary data.</text>
</comment>
<evidence type="ECO:0000313" key="14">
    <source>
        <dbReference type="EMBL" id="OHA58895.1"/>
    </source>
</evidence>
<dbReference type="GO" id="GO:0008289">
    <property type="term" value="F:lipid binding"/>
    <property type="evidence" value="ECO:0007669"/>
    <property type="project" value="UniProtKB-KW"/>
</dbReference>
<comment type="domain">
    <text evidence="8">Domain I is involved in oligomerization and binding regulators, domain II is flexibile and of varying length in different bacteria, domain III forms the AAA+ region, while domain IV binds dsDNA.</text>
</comment>
<evidence type="ECO:0000313" key="15">
    <source>
        <dbReference type="Proteomes" id="UP000177043"/>
    </source>
</evidence>
<sequence>MVDNKQLWDGALAQIELGISKANFGTWFKNTYIYKQEEGIIFISAPNTFVKDWLKNKYHKFILKSLRDISQEVRGLEYVIIRRDEKTKLTDAVQTTNQNEPVSDLGLSELYINKDSNLNPKYTFDTFVVGSFNEMAYAASQAVIKNPGMNYNPLYIYGPTGVGKTHLLQSIGNYIAKLNSNKRVFYITSENFTVDCVNALMNNKINLFKEKYRKYDLIIIDDIQFFSNKEKTQEELFHLFNHFYENNKQIIFSSDQPPKYIEHLEERLRSRFEGGMIVDISKPDYESRLAILKTKAKQLDQVIPAEILEYIASVIQDSIRELEGTLKSIIVQTQAKKKDLSLNDVKNILKNNIKPKKAVSFKDVIKIIAEYYNIEEKFLYEKTRRKEVVKPRQIIMYILREDFNTSYPFIGQKLGGRDHTTVIHAYEKIKKDIKCDNLLNQEIEQIRQQLYSST</sequence>
<evidence type="ECO:0000259" key="12">
    <source>
        <dbReference type="SMART" id="SM00382"/>
    </source>
</evidence>
<feature type="region of interest" description="Domain III, AAA+ region" evidence="8">
    <location>
        <begin position="117"/>
        <end position="333"/>
    </location>
</feature>
<dbReference type="STRING" id="1802438.A2571_00745"/>
<dbReference type="PROSITE" id="PS01008">
    <property type="entry name" value="DNAA"/>
    <property type="match status" value="1"/>
</dbReference>
<name>A0A1G2QE61_9BACT</name>
<feature type="binding site" evidence="8">
    <location>
        <position position="161"/>
    </location>
    <ligand>
        <name>ATP</name>
        <dbReference type="ChEBI" id="CHEBI:30616"/>
    </ligand>
</feature>
<dbReference type="SMART" id="SM00382">
    <property type="entry name" value="AAA"/>
    <property type="match status" value="1"/>
</dbReference>
<feature type="domain" description="AAA+ ATPase" evidence="12">
    <location>
        <begin position="150"/>
        <end position="284"/>
    </location>
</feature>
<dbReference type="InterPro" id="IPR018312">
    <property type="entry name" value="Chromosome_initiator_DnaA_CS"/>
</dbReference>
<dbReference type="Proteomes" id="UP000177043">
    <property type="component" value="Unassembled WGS sequence"/>
</dbReference>
<evidence type="ECO:0000256" key="2">
    <source>
        <dbReference type="ARBA" id="ARBA00022490"/>
    </source>
</evidence>
<dbReference type="InterPro" id="IPR003593">
    <property type="entry name" value="AAA+_ATPase"/>
</dbReference>
<dbReference type="InterPro" id="IPR010921">
    <property type="entry name" value="Trp_repressor/repl_initiator"/>
</dbReference>
<evidence type="ECO:0000256" key="1">
    <source>
        <dbReference type="ARBA" id="ARBA00006583"/>
    </source>
</evidence>
<keyword evidence="7 8" id="KW-0238">DNA-binding</keyword>
<dbReference type="Pfam" id="PF08299">
    <property type="entry name" value="Bac_DnaA_C"/>
    <property type="match status" value="1"/>
</dbReference>
<feature type="domain" description="Chromosomal replication initiator DnaA C-terminal" evidence="13">
    <location>
        <begin position="360"/>
        <end position="429"/>
    </location>
</feature>